<protein>
    <submittedName>
        <fullName evidence="5">PAS domain-containing protein</fullName>
    </submittedName>
</protein>
<reference evidence="5 6" key="1">
    <citation type="submission" date="2023-01" db="EMBL/GenBank/DDBJ databases">
        <title>Minimal conservation of predation-associated metabolite biosynthetic gene clusters underscores biosynthetic potential of Myxococcota including descriptions for ten novel species: Archangium lansinium sp. nov., Myxococcus landrumus sp. nov., Nannocystis bai.</title>
        <authorList>
            <person name="Ahearne A."/>
            <person name="Stevens C."/>
            <person name="Dowd S."/>
        </authorList>
    </citation>
    <scope>NUCLEOTIDE SEQUENCE [LARGE SCALE GENOMIC DNA]</scope>
    <source>
        <strain evidence="5 6">WIWO2</strain>
    </source>
</reference>
<evidence type="ECO:0000313" key="6">
    <source>
        <dbReference type="Proteomes" id="UP001217485"/>
    </source>
</evidence>
<evidence type="ECO:0000259" key="2">
    <source>
        <dbReference type="PROSITE" id="PS50112"/>
    </source>
</evidence>
<feature type="domain" description="STAS" evidence="4">
    <location>
        <begin position="298"/>
        <end position="413"/>
    </location>
</feature>
<dbReference type="InterPro" id="IPR036513">
    <property type="entry name" value="STAS_dom_sf"/>
</dbReference>
<keyword evidence="1" id="KW-0597">Phosphoprotein</keyword>
<sequence>MTLDLDGPGLHVGAGPLPHAGVDPLPLLCALPVAAAVFDAKGALRCANPRLEQILAEGALPAWPVSPAHAPAVLPASPEGLAGEAQEVLAAIRAVLEGEREQAGIELRGGAPGAPSFEISVTQLRVDGARGALVCVNDPAAPRSTPGTVPIESFLDTIIEHVPVSVFIKEVTEFRLVRMNGHYEKVFGTPRSGVLGKNVFDLFPHRLEEARWLDRLDRDVIEKGEIVDVPESRIATPTGERWLHMVKVPLKDEHGVCRYLLVMVEDITEKKRADEAVQKELVWFATQRQLLDVIQELSTPVIPVHEGILVVPLVGTIDSARGAQLLETLLQGIERHRAETVLIDITGVPVLDADVAARLLQATRAAALLGATCVLVGASPDVARTLVAQGIDLGNLLTQRDLQAGILYALARQGKAIVHQRRERR</sequence>
<dbReference type="PROSITE" id="PS50801">
    <property type="entry name" value="STAS"/>
    <property type="match status" value="1"/>
</dbReference>
<dbReference type="InterPro" id="IPR013656">
    <property type="entry name" value="PAS_4"/>
</dbReference>
<accession>A0ABT5BU39</accession>
<dbReference type="PANTHER" id="PTHR33745:SF3">
    <property type="entry name" value="RSBT CO-ANTAGONIST PROTEIN RSBRC"/>
    <property type="match status" value="1"/>
</dbReference>
<feature type="domain" description="PAS" evidence="2">
    <location>
        <begin position="151"/>
        <end position="203"/>
    </location>
</feature>
<comment type="caution">
    <text evidence="5">The sequence shown here is derived from an EMBL/GenBank/DDBJ whole genome shotgun (WGS) entry which is preliminary data.</text>
</comment>
<evidence type="ECO:0000259" key="4">
    <source>
        <dbReference type="PROSITE" id="PS50801"/>
    </source>
</evidence>
<dbReference type="InterPro" id="IPR000700">
    <property type="entry name" value="PAS-assoc_C"/>
</dbReference>
<feature type="domain" description="PAC" evidence="3">
    <location>
        <begin position="228"/>
        <end position="279"/>
    </location>
</feature>
<name>A0ABT5BU39_9BACT</name>
<dbReference type="CDD" id="cd07041">
    <property type="entry name" value="STAS_RsbR_RsbS_like"/>
    <property type="match status" value="1"/>
</dbReference>
<dbReference type="Pfam" id="PF01740">
    <property type="entry name" value="STAS"/>
    <property type="match status" value="1"/>
</dbReference>
<evidence type="ECO:0000256" key="1">
    <source>
        <dbReference type="ARBA" id="ARBA00022553"/>
    </source>
</evidence>
<dbReference type="InterPro" id="IPR051932">
    <property type="entry name" value="Bact_StressResp_Reg"/>
</dbReference>
<dbReference type="EMBL" id="JAQNDK010000001">
    <property type="protein sequence ID" value="MDC0677607.1"/>
    <property type="molecule type" value="Genomic_DNA"/>
</dbReference>
<dbReference type="SUPFAM" id="SSF52091">
    <property type="entry name" value="SpoIIaa-like"/>
    <property type="match status" value="1"/>
</dbReference>
<dbReference type="NCBIfam" id="TIGR00229">
    <property type="entry name" value="sensory_box"/>
    <property type="match status" value="1"/>
</dbReference>
<proteinExistence type="predicted"/>
<organism evidence="5 6">
    <name type="scientific">Sorangium atrum</name>
    <dbReference type="NCBI Taxonomy" id="2995308"/>
    <lineage>
        <taxon>Bacteria</taxon>
        <taxon>Pseudomonadati</taxon>
        <taxon>Myxococcota</taxon>
        <taxon>Polyangia</taxon>
        <taxon>Polyangiales</taxon>
        <taxon>Polyangiaceae</taxon>
        <taxon>Sorangium</taxon>
    </lineage>
</organism>
<gene>
    <name evidence="5" type="ORF">POL72_07610</name>
</gene>
<dbReference type="SUPFAM" id="SSF55785">
    <property type="entry name" value="PYP-like sensor domain (PAS domain)"/>
    <property type="match status" value="1"/>
</dbReference>
<dbReference type="PANTHER" id="PTHR33745">
    <property type="entry name" value="RSBT ANTAGONIST PROTEIN RSBS-RELATED"/>
    <property type="match status" value="1"/>
</dbReference>
<dbReference type="PROSITE" id="PS50112">
    <property type="entry name" value="PAS"/>
    <property type="match status" value="1"/>
</dbReference>
<dbReference type="Gene3D" id="3.30.450.20">
    <property type="entry name" value="PAS domain"/>
    <property type="match status" value="1"/>
</dbReference>
<dbReference type="Pfam" id="PF08448">
    <property type="entry name" value="PAS_4"/>
    <property type="match status" value="1"/>
</dbReference>
<dbReference type="InterPro" id="IPR035965">
    <property type="entry name" value="PAS-like_dom_sf"/>
</dbReference>
<dbReference type="PROSITE" id="PS50113">
    <property type="entry name" value="PAC"/>
    <property type="match status" value="1"/>
</dbReference>
<dbReference type="RefSeq" id="WP_272094362.1">
    <property type="nucleotide sequence ID" value="NZ_JAQNDK010000001.1"/>
</dbReference>
<dbReference type="Gene3D" id="3.30.750.24">
    <property type="entry name" value="STAS domain"/>
    <property type="match status" value="1"/>
</dbReference>
<keyword evidence="6" id="KW-1185">Reference proteome</keyword>
<dbReference type="InterPro" id="IPR000014">
    <property type="entry name" value="PAS"/>
</dbReference>
<dbReference type="CDD" id="cd00130">
    <property type="entry name" value="PAS"/>
    <property type="match status" value="1"/>
</dbReference>
<evidence type="ECO:0000313" key="5">
    <source>
        <dbReference type="EMBL" id="MDC0677607.1"/>
    </source>
</evidence>
<dbReference type="InterPro" id="IPR002645">
    <property type="entry name" value="STAS_dom"/>
</dbReference>
<evidence type="ECO:0000259" key="3">
    <source>
        <dbReference type="PROSITE" id="PS50113"/>
    </source>
</evidence>
<dbReference type="Proteomes" id="UP001217485">
    <property type="component" value="Unassembled WGS sequence"/>
</dbReference>